<feature type="DNA-binding region" description="H-T-H motif" evidence="4">
    <location>
        <begin position="35"/>
        <end position="54"/>
    </location>
</feature>
<dbReference type="InterPro" id="IPR009057">
    <property type="entry name" value="Homeodomain-like_sf"/>
</dbReference>
<evidence type="ECO:0000256" key="4">
    <source>
        <dbReference type="PROSITE-ProRule" id="PRU00335"/>
    </source>
</evidence>
<dbReference type="InterPro" id="IPR001647">
    <property type="entry name" value="HTH_TetR"/>
</dbReference>
<dbReference type="Proteomes" id="UP001500443">
    <property type="component" value="Unassembled WGS sequence"/>
</dbReference>
<dbReference type="SUPFAM" id="SSF48498">
    <property type="entry name" value="Tetracyclin repressor-like, C-terminal domain"/>
    <property type="match status" value="1"/>
</dbReference>
<accession>A0ABN1ZVU0</accession>
<dbReference type="PANTHER" id="PTHR30055:SF234">
    <property type="entry name" value="HTH-TYPE TRANSCRIPTIONAL REGULATOR BETI"/>
    <property type="match status" value="1"/>
</dbReference>
<evidence type="ECO:0000313" key="6">
    <source>
        <dbReference type="EMBL" id="GAA1505637.1"/>
    </source>
</evidence>
<evidence type="ECO:0000256" key="1">
    <source>
        <dbReference type="ARBA" id="ARBA00023015"/>
    </source>
</evidence>
<dbReference type="EMBL" id="BAAAPF010000380">
    <property type="protein sequence ID" value="GAA1505637.1"/>
    <property type="molecule type" value="Genomic_DNA"/>
</dbReference>
<dbReference type="SUPFAM" id="SSF46689">
    <property type="entry name" value="Homeodomain-like"/>
    <property type="match status" value="1"/>
</dbReference>
<feature type="domain" description="HTH tetR-type" evidence="5">
    <location>
        <begin position="14"/>
        <end position="72"/>
    </location>
</feature>
<dbReference type="InterPro" id="IPR050109">
    <property type="entry name" value="HTH-type_TetR-like_transc_reg"/>
</dbReference>
<reference evidence="6 7" key="1">
    <citation type="journal article" date="2019" name="Int. J. Syst. Evol. Microbiol.">
        <title>The Global Catalogue of Microorganisms (GCM) 10K type strain sequencing project: providing services to taxonomists for standard genome sequencing and annotation.</title>
        <authorList>
            <consortium name="The Broad Institute Genomics Platform"/>
            <consortium name="The Broad Institute Genome Sequencing Center for Infectious Disease"/>
            <person name="Wu L."/>
            <person name="Ma J."/>
        </authorList>
    </citation>
    <scope>NUCLEOTIDE SEQUENCE [LARGE SCALE GENOMIC DNA]</scope>
    <source>
        <strain evidence="6 7">JCM 15481</strain>
    </source>
</reference>
<dbReference type="RefSeq" id="WP_344294712.1">
    <property type="nucleotide sequence ID" value="NZ_BAAAPF010000380.1"/>
</dbReference>
<comment type="caution">
    <text evidence="6">The sequence shown here is derived from an EMBL/GenBank/DDBJ whole genome shotgun (WGS) entry which is preliminary data.</text>
</comment>
<keyword evidence="3" id="KW-0804">Transcription</keyword>
<dbReference type="Pfam" id="PF00440">
    <property type="entry name" value="TetR_N"/>
    <property type="match status" value="1"/>
</dbReference>
<keyword evidence="7" id="KW-1185">Reference proteome</keyword>
<name>A0ABN1ZVU0_9ACTN</name>
<evidence type="ECO:0000313" key="7">
    <source>
        <dbReference type="Proteomes" id="UP001500443"/>
    </source>
</evidence>
<evidence type="ECO:0000256" key="3">
    <source>
        <dbReference type="ARBA" id="ARBA00023163"/>
    </source>
</evidence>
<keyword evidence="1" id="KW-0805">Transcription regulation</keyword>
<dbReference type="Gene3D" id="1.10.357.10">
    <property type="entry name" value="Tetracycline Repressor, domain 2"/>
    <property type="match status" value="1"/>
</dbReference>
<gene>
    <name evidence="6" type="ORF">GCM10009802_61920</name>
</gene>
<dbReference type="InterPro" id="IPR036271">
    <property type="entry name" value="Tet_transcr_reg_TetR-rel_C_sf"/>
</dbReference>
<dbReference type="PROSITE" id="PS50977">
    <property type="entry name" value="HTH_TETR_2"/>
    <property type="match status" value="1"/>
</dbReference>
<protein>
    <recommendedName>
        <fullName evidence="5">HTH tetR-type domain-containing protein</fullName>
    </recommendedName>
</protein>
<evidence type="ECO:0000259" key="5">
    <source>
        <dbReference type="PROSITE" id="PS50977"/>
    </source>
</evidence>
<keyword evidence="2 4" id="KW-0238">DNA-binding</keyword>
<organism evidence="6 7">
    <name type="scientific">Streptomyces synnematoformans</name>
    <dbReference type="NCBI Taxonomy" id="415721"/>
    <lineage>
        <taxon>Bacteria</taxon>
        <taxon>Bacillati</taxon>
        <taxon>Actinomycetota</taxon>
        <taxon>Actinomycetes</taxon>
        <taxon>Kitasatosporales</taxon>
        <taxon>Streptomycetaceae</taxon>
        <taxon>Streptomyces</taxon>
    </lineage>
</organism>
<evidence type="ECO:0000256" key="2">
    <source>
        <dbReference type="ARBA" id="ARBA00023125"/>
    </source>
</evidence>
<proteinExistence type="predicted"/>
<dbReference type="PANTHER" id="PTHR30055">
    <property type="entry name" value="HTH-TYPE TRANSCRIPTIONAL REGULATOR RUTR"/>
    <property type="match status" value="1"/>
</dbReference>
<sequence>MTASPRPRRRADAERSIARIVAAARERLGTDPNATTDDIAKAAGVGRMTLYGHFRTRADLVDAALRGAVEDGDRTLAAVDLAGDAYEAMRRLLVSSWALVAESAALLTAAQGVLPAGRVRELHEGPAARVGELVRRGRDQGVFRTDMPTAWLVGVVQHILHGAAEEVRAGRLEMAPGELSDMVTKSVLAVLAAPPAPGPSPAETPPGRAV</sequence>